<evidence type="ECO:0000313" key="1">
    <source>
        <dbReference type="EMBL" id="TQF02849.1"/>
    </source>
</evidence>
<gene>
    <name evidence="1" type="ORF">E6W39_12000</name>
</gene>
<comment type="caution">
    <text evidence="1">The sequence shown here is derived from an EMBL/GenBank/DDBJ whole genome shotgun (WGS) entry which is preliminary data.</text>
</comment>
<proteinExistence type="predicted"/>
<protein>
    <recommendedName>
        <fullName evidence="3">Excreted virulence factor EspC, type VII ESX diderm</fullName>
    </recommendedName>
</protein>
<evidence type="ECO:0000313" key="2">
    <source>
        <dbReference type="Proteomes" id="UP000319103"/>
    </source>
</evidence>
<dbReference type="OrthoDB" id="4551929at2"/>
<evidence type="ECO:0008006" key="3">
    <source>
        <dbReference type="Google" id="ProtNLM"/>
    </source>
</evidence>
<dbReference type="AlphaFoldDB" id="A0A540W1E4"/>
<dbReference type="Proteomes" id="UP000319103">
    <property type="component" value="Unassembled WGS sequence"/>
</dbReference>
<dbReference type="EMBL" id="VIGB01000003">
    <property type="protein sequence ID" value="TQF02849.1"/>
    <property type="molecule type" value="Genomic_DNA"/>
</dbReference>
<name>A0A540W1E4_9ACTN</name>
<sequence>MNALAQLPKDLQGCADELDHGLKALHGASAAGLGFDFLDGSCKHFQGKWEYGLKKVQECVKTLHEGLDQVQQSYAQTEQGLSSALGASSS</sequence>
<organism evidence="1 2">
    <name type="scientific">Kitasatospora acidiphila</name>
    <dbReference type="NCBI Taxonomy" id="2567942"/>
    <lineage>
        <taxon>Bacteria</taxon>
        <taxon>Bacillati</taxon>
        <taxon>Actinomycetota</taxon>
        <taxon>Actinomycetes</taxon>
        <taxon>Kitasatosporales</taxon>
        <taxon>Streptomycetaceae</taxon>
        <taxon>Kitasatospora</taxon>
    </lineage>
</organism>
<accession>A0A540W1E4</accession>
<keyword evidence="2" id="KW-1185">Reference proteome</keyword>
<reference evidence="1 2" key="1">
    <citation type="submission" date="2019-06" db="EMBL/GenBank/DDBJ databases">
        <title>Description of Kitasatospora acidophila sp. nov. isolated from pine grove soil, and reclassification of Streptomyces novaecaesareae to Kitasatospora novaeceasareae comb. nov.</title>
        <authorList>
            <person name="Kim M.J."/>
        </authorList>
    </citation>
    <scope>NUCLEOTIDE SEQUENCE [LARGE SCALE GENOMIC DNA]</scope>
    <source>
        <strain evidence="1 2">MMS16-CNU292</strain>
    </source>
</reference>
<dbReference type="RefSeq" id="WP_141633539.1">
    <property type="nucleotide sequence ID" value="NZ_VIGB01000003.1"/>
</dbReference>